<proteinExistence type="predicted"/>
<dbReference type="Proteomes" id="UP000027265">
    <property type="component" value="Unassembled WGS sequence"/>
</dbReference>
<dbReference type="AlphaFoldDB" id="A0A067QAT6"/>
<sequence length="166" mass="18694">MSLAGPYLLAIDFLPEFRKVWGIKHLGNFLRMRLLILLTNDTVVQSNQPFSCAPNLSHDNGGRDFDIFAQSREIVTELEEELKLLRDLATEYCHRWYLLTLRALEAFTGHAITTEDFQANINHPSNALNMESNAHESFDELAWGIEALQQPGGQASHLVSSADPTL</sequence>
<keyword evidence="3" id="KW-1185">Reference proteome</keyword>
<organism evidence="2 3">
    <name type="scientific">Jaapia argillacea MUCL 33604</name>
    <dbReference type="NCBI Taxonomy" id="933084"/>
    <lineage>
        <taxon>Eukaryota</taxon>
        <taxon>Fungi</taxon>
        <taxon>Dikarya</taxon>
        <taxon>Basidiomycota</taxon>
        <taxon>Agaricomycotina</taxon>
        <taxon>Agaricomycetes</taxon>
        <taxon>Agaricomycetidae</taxon>
        <taxon>Jaapiales</taxon>
        <taxon>Jaapiaceae</taxon>
        <taxon>Jaapia</taxon>
    </lineage>
</organism>
<dbReference type="InParanoid" id="A0A067QAT6"/>
<dbReference type="OrthoDB" id="2833246at2759"/>
<dbReference type="HOGENOM" id="CLU_1602967_0_0_1"/>
<evidence type="ECO:0000313" key="3">
    <source>
        <dbReference type="Proteomes" id="UP000027265"/>
    </source>
</evidence>
<dbReference type="EMBL" id="KL197709">
    <property type="protein sequence ID" value="KDQ64173.1"/>
    <property type="molecule type" value="Genomic_DNA"/>
</dbReference>
<keyword evidence="1" id="KW-0175">Coiled coil</keyword>
<evidence type="ECO:0000256" key="1">
    <source>
        <dbReference type="SAM" id="Coils"/>
    </source>
</evidence>
<gene>
    <name evidence="2" type="ORF">JAAARDRAFT_201561</name>
</gene>
<reference evidence="3" key="1">
    <citation type="journal article" date="2014" name="Proc. Natl. Acad. Sci. U.S.A.">
        <title>Extensive sampling of basidiomycete genomes demonstrates inadequacy of the white-rot/brown-rot paradigm for wood decay fungi.</title>
        <authorList>
            <person name="Riley R."/>
            <person name="Salamov A.A."/>
            <person name="Brown D.W."/>
            <person name="Nagy L.G."/>
            <person name="Floudas D."/>
            <person name="Held B.W."/>
            <person name="Levasseur A."/>
            <person name="Lombard V."/>
            <person name="Morin E."/>
            <person name="Otillar R."/>
            <person name="Lindquist E.A."/>
            <person name="Sun H."/>
            <person name="LaButti K.M."/>
            <person name="Schmutz J."/>
            <person name="Jabbour D."/>
            <person name="Luo H."/>
            <person name="Baker S.E."/>
            <person name="Pisabarro A.G."/>
            <person name="Walton J.D."/>
            <person name="Blanchette R.A."/>
            <person name="Henrissat B."/>
            <person name="Martin F."/>
            <person name="Cullen D."/>
            <person name="Hibbett D.S."/>
            <person name="Grigoriev I.V."/>
        </authorList>
    </citation>
    <scope>NUCLEOTIDE SEQUENCE [LARGE SCALE GENOMIC DNA]</scope>
    <source>
        <strain evidence="3">MUCL 33604</strain>
    </source>
</reference>
<protein>
    <submittedName>
        <fullName evidence="2">Uncharacterized protein</fullName>
    </submittedName>
</protein>
<name>A0A067QAT6_9AGAM</name>
<accession>A0A067QAT6</accession>
<evidence type="ECO:0000313" key="2">
    <source>
        <dbReference type="EMBL" id="KDQ64173.1"/>
    </source>
</evidence>
<feature type="coiled-coil region" evidence="1">
    <location>
        <begin position="68"/>
        <end position="95"/>
    </location>
</feature>